<organism evidence="2 3">
    <name type="scientific">Apiospora kogelbergensis</name>
    <dbReference type="NCBI Taxonomy" id="1337665"/>
    <lineage>
        <taxon>Eukaryota</taxon>
        <taxon>Fungi</taxon>
        <taxon>Dikarya</taxon>
        <taxon>Ascomycota</taxon>
        <taxon>Pezizomycotina</taxon>
        <taxon>Sordariomycetes</taxon>
        <taxon>Xylariomycetidae</taxon>
        <taxon>Amphisphaeriales</taxon>
        <taxon>Apiosporaceae</taxon>
        <taxon>Apiospora</taxon>
    </lineage>
</organism>
<feature type="compositionally biased region" description="Low complexity" evidence="1">
    <location>
        <begin position="350"/>
        <end position="366"/>
    </location>
</feature>
<feature type="region of interest" description="Disordered" evidence="1">
    <location>
        <begin position="55"/>
        <end position="100"/>
    </location>
</feature>
<gene>
    <name evidence="2" type="ORF">PG999_002525</name>
</gene>
<feature type="compositionally biased region" description="Polar residues" evidence="1">
    <location>
        <begin position="531"/>
        <end position="542"/>
    </location>
</feature>
<feature type="compositionally biased region" description="Polar residues" evidence="1">
    <location>
        <begin position="70"/>
        <end position="90"/>
    </location>
</feature>
<feature type="compositionally biased region" description="Low complexity" evidence="1">
    <location>
        <begin position="407"/>
        <end position="423"/>
    </location>
</feature>
<keyword evidence="3" id="KW-1185">Reference proteome</keyword>
<dbReference type="Proteomes" id="UP001392437">
    <property type="component" value="Unassembled WGS sequence"/>
</dbReference>
<accession>A0AAW0R8P4</accession>
<evidence type="ECO:0000256" key="1">
    <source>
        <dbReference type="SAM" id="MobiDB-lite"/>
    </source>
</evidence>
<sequence>MVLEPPPRPSVDGSRPVSRFQEGSMNDRVSAAPPVQFLGPDQLARFERQFYAASARASNGTQRRDRPLSAQAQLPSQQNTGLQRLRTQPQELEDDPDVPHRQLRHKKSMGFLHRVRDAFGLGRREREAGALGKVQLESEKRISLQHAPTTRPVHHMTKAHSQSHIPQLPPAFTALSNPVPGGATTDRPSRDEIMASYNELMATGFFQAHAIQSTRQPPPGSRPQREMAGHSMQAQPLPRIPSPGDALQPTSPPRPNKYSAMPDSPGSTKSPPRQSFHMQRLAPPPLSHQKLEAKAKASRESLRYNLRGRKRSRVEADVNVLATDIPVPPQMQQDKSSGIPLSATGGSFGSIWPSSNHSSSSSSSASGIIRRVSKKLRKMPSGAASGGDSLRDEEVPKAVSPSKGDNSRVASSAAMSIRMRSPSPDSPGMRSSRASPNTRGEPMPTIPPRSGSVAGAGGANRLRKKNPQYSPQARRQAHSNNMSYPPITLDKYRGLPMPMPPSNRPSAASSANWAVASPNWSMEVDIDGAPNSESSSGRSSLDNKGRAVALRDGGVAAEPLCVVPDANRGIPMVPQIPDTFLKNGHYGAKGVQVEVAARNENNRMDVDWHFGQAL</sequence>
<feature type="compositionally biased region" description="Polar residues" evidence="1">
    <location>
        <begin position="467"/>
        <end position="483"/>
    </location>
</feature>
<evidence type="ECO:0000313" key="2">
    <source>
        <dbReference type="EMBL" id="KAK8130145.1"/>
    </source>
</evidence>
<comment type="caution">
    <text evidence="2">The sequence shown here is derived from an EMBL/GenBank/DDBJ whole genome shotgun (WGS) entry which is preliminary data.</text>
</comment>
<evidence type="ECO:0000313" key="3">
    <source>
        <dbReference type="Proteomes" id="UP001392437"/>
    </source>
</evidence>
<feature type="region of interest" description="Disordered" evidence="1">
    <location>
        <begin position="1"/>
        <end position="36"/>
    </location>
</feature>
<proteinExistence type="predicted"/>
<protein>
    <submittedName>
        <fullName evidence="2">Uncharacterized protein</fullName>
    </submittedName>
</protein>
<feature type="region of interest" description="Disordered" evidence="1">
    <location>
        <begin position="213"/>
        <end position="489"/>
    </location>
</feature>
<dbReference type="AlphaFoldDB" id="A0AAW0R8P4"/>
<feature type="compositionally biased region" description="Polar residues" evidence="1">
    <location>
        <begin position="265"/>
        <end position="277"/>
    </location>
</feature>
<name>A0AAW0R8P4_9PEZI</name>
<feature type="compositionally biased region" description="Basic and acidic residues" evidence="1">
    <location>
        <begin position="289"/>
        <end position="302"/>
    </location>
</feature>
<dbReference type="EMBL" id="JAQQWP010000002">
    <property type="protein sequence ID" value="KAK8130145.1"/>
    <property type="molecule type" value="Genomic_DNA"/>
</dbReference>
<feature type="region of interest" description="Disordered" evidence="1">
    <location>
        <begin position="526"/>
        <end position="545"/>
    </location>
</feature>
<reference evidence="2 3" key="1">
    <citation type="submission" date="2023-01" db="EMBL/GenBank/DDBJ databases">
        <title>Analysis of 21 Apiospora genomes using comparative genomics revels a genus with tremendous synthesis potential of carbohydrate active enzymes and secondary metabolites.</title>
        <authorList>
            <person name="Sorensen T."/>
        </authorList>
    </citation>
    <scope>NUCLEOTIDE SEQUENCE [LARGE SCALE GENOMIC DNA]</scope>
    <source>
        <strain evidence="2 3">CBS 117206</strain>
    </source>
</reference>